<dbReference type="OrthoDB" id="506498at2759"/>
<sequence length="292" mass="32220">MSTSNPASYVLVNSSDSHAESDDLDTVHTGLVGYFCGRLTLAPLEEMNPKSILELGAGSGAWAIDAAARFPQAHVLATDLFPMPPRGSIPSNLRFMQLDLSKSYPFEDESFDVIHGRFIIMHLANGPEALSRIVKLLKPGGWLLLEEPDDELLDHNGRNTGLAGASAFAQKFHNALRRRGADPVIGPKLAELLKRSYQFMEINVKLVTLPLSGHDFGSAANALAKVWKARYKHLGRTTPAKLAGEGMTEEDGREFIARLDDPNFNQTSMLNIVWAKKRIDYAHSPRLIRAKY</sequence>
<dbReference type="Proteomes" id="UP000076871">
    <property type="component" value="Unassembled WGS sequence"/>
</dbReference>
<reference evidence="1 2" key="1">
    <citation type="journal article" date="2016" name="Mol. Biol. Evol.">
        <title>Comparative Genomics of Early-Diverging Mushroom-Forming Fungi Provides Insights into the Origins of Lignocellulose Decay Capabilities.</title>
        <authorList>
            <person name="Nagy L.G."/>
            <person name="Riley R."/>
            <person name="Tritt A."/>
            <person name="Adam C."/>
            <person name="Daum C."/>
            <person name="Floudas D."/>
            <person name="Sun H."/>
            <person name="Yadav J.S."/>
            <person name="Pangilinan J."/>
            <person name="Larsson K.H."/>
            <person name="Matsuura K."/>
            <person name="Barry K."/>
            <person name="Labutti K."/>
            <person name="Kuo R."/>
            <person name="Ohm R.A."/>
            <person name="Bhattacharya S.S."/>
            <person name="Shirouzu T."/>
            <person name="Yoshinaga Y."/>
            <person name="Martin F.M."/>
            <person name="Grigoriev I.V."/>
            <person name="Hibbett D.S."/>
        </authorList>
    </citation>
    <scope>NUCLEOTIDE SEQUENCE [LARGE SCALE GENOMIC DNA]</scope>
    <source>
        <strain evidence="1 2">93-53</strain>
    </source>
</reference>
<dbReference type="PANTHER" id="PTHR43591">
    <property type="entry name" value="METHYLTRANSFERASE"/>
    <property type="match status" value="1"/>
</dbReference>
<dbReference type="AlphaFoldDB" id="A0A165DC64"/>
<keyword evidence="1" id="KW-0808">Transferase</keyword>
<protein>
    <submittedName>
        <fullName evidence="1">S-adenosyl-L-methionine-dependent methyltransferase</fullName>
    </submittedName>
</protein>
<dbReference type="SUPFAM" id="SSF53335">
    <property type="entry name" value="S-adenosyl-L-methionine-dependent methyltransferases"/>
    <property type="match status" value="1"/>
</dbReference>
<keyword evidence="2" id="KW-1185">Reference proteome</keyword>
<evidence type="ECO:0000313" key="2">
    <source>
        <dbReference type="Proteomes" id="UP000076871"/>
    </source>
</evidence>
<dbReference type="InParanoid" id="A0A165DC64"/>
<dbReference type="Pfam" id="PF13489">
    <property type="entry name" value="Methyltransf_23"/>
    <property type="match status" value="1"/>
</dbReference>
<organism evidence="1 2">
    <name type="scientific">Laetiporus sulphureus 93-53</name>
    <dbReference type="NCBI Taxonomy" id="1314785"/>
    <lineage>
        <taxon>Eukaryota</taxon>
        <taxon>Fungi</taxon>
        <taxon>Dikarya</taxon>
        <taxon>Basidiomycota</taxon>
        <taxon>Agaricomycotina</taxon>
        <taxon>Agaricomycetes</taxon>
        <taxon>Polyporales</taxon>
        <taxon>Laetiporus</taxon>
    </lineage>
</organism>
<dbReference type="Gene3D" id="3.40.50.150">
    <property type="entry name" value="Vaccinia Virus protein VP39"/>
    <property type="match status" value="1"/>
</dbReference>
<dbReference type="STRING" id="1314785.A0A165DC64"/>
<dbReference type="GO" id="GO:0008168">
    <property type="term" value="F:methyltransferase activity"/>
    <property type="evidence" value="ECO:0007669"/>
    <property type="project" value="UniProtKB-KW"/>
</dbReference>
<dbReference type="InterPro" id="IPR029063">
    <property type="entry name" value="SAM-dependent_MTases_sf"/>
</dbReference>
<dbReference type="CDD" id="cd02440">
    <property type="entry name" value="AdoMet_MTases"/>
    <property type="match status" value="1"/>
</dbReference>
<dbReference type="GeneID" id="63826370"/>
<proteinExistence type="predicted"/>
<dbReference type="GO" id="GO:0032259">
    <property type="term" value="P:methylation"/>
    <property type="evidence" value="ECO:0007669"/>
    <property type="project" value="UniProtKB-KW"/>
</dbReference>
<dbReference type="PANTHER" id="PTHR43591:SF24">
    <property type="entry name" value="2-METHOXY-6-POLYPRENYL-1,4-BENZOQUINOL METHYLASE, MITOCHONDRIAL"/>
    <property type="match status" value="1"/>
</dbReference>
<gene>
    <name evidence="1" type="ORF">LAESUDRAFT_728018</name>
</gene>
<evidence type="ECO:0000313" key="1">
    <source>
        <dbReference type="EMBL" id="KZT04535.1"/>
    </source>
</evidence>
<accession>A0A165DC64</accession>
<name>A0A165DC64_9APHY</name>
<keyword evidence="1" id="KW-0489">Methyltransferase</keyword>
<dbReference type="EMBL" id="KV427636">
    <property type="protein sequence ID" value="KZT04535.1"/>
    <property type="molecule type" value="Genomic_DNA"/>
</dbReference>
<dbReference type="RefSeq" id="XP_040762275.1">
    <property type="nucleotide sequence ID" value="XM_040909341.1"/>
</dbReference>